<dbReference type="InterPro" id="IPR038377">
    <property type="entry name" value="Na/Glc_symporter_sf"/>
</dbReference>
<feature type="transmembrane region" description="Helical" evidence="7">
    <location>
        <begin position="374"/>
        <end position="403"/>
    </location>
</feature>
<feature type="transmembrane region" description="Helical" evidence="7">
    <location>
        <begin position="209"/>
        <end position="228"/>
    </location>
</feature>
<evidence type="ECO:0000256" key="4">
    <source>
        <dbReference type="ARBA" id="ARBA00022989"/>
    </source>
</evidence>
<dbReference type="InterPro" id="IPR001734">
    <property type="entry name" value="Na/solute_symporter"/>
</dbReference>
<evidence type="ECO:0000256" key="7">
    <source>
        <dbReference type="SAM" id="Phobius"/>
    </source>
</evidence>
<keyword evidence="5 7" id="KW-0472">Membrane</keyword>
<comment type="caution">
    <text evidence="8">The sequence shown here is derived from an EMBL/GenBank/DDBJ whole genome shotgun (WGS) entry which is preliminary data.</text>
</comment>
<reference evidence="8 9" key="1">
    <citation type="submission" date="2023-07" db="EMBL/GenBank/DDBJ databases">
        <title>Functional and genomic diversity of the sorghum phyllosphere microbiome.</title>
        <authorList>
            <person name="Shade A."/>
        </authorList>
    </citation>
    <scope>NUCLEOTIDE SEQUENCE [LARGE SCALE GENOMIC DNA]</scope>
    <source>
        <strain evidence="8 9">SORGH_AS_0892</strain>
    </source>
</reference>
<evidence type="ECO:0000256" key="2">
    <source>
        <dbReference type="ARBA" id="ARBA00006434"/>
    </source>
</evidence>
<evidence type="ECO:0000256" key="1">
    <source>
        <dbReference type="ARBA" id="ARBA00004141"/>
    </source>
</evidence>
<dbReference type="PANTHER" id="PTHR11819:SF195">
    <property type="entry name" value="SODIUM_GLUCOSE COTRANSPORTER 4"/>
    <property type="match status" value="1"/>
</dbReference>
<feature type="transmembrane region" description="Helical" evidence="7">
    <location>
        <begin position="313"/>
        <end position="339"/>
    </location>
</feature>
<protein>
    <submittedName>
        <fullName evidence="8">SSS family solute:Na+ symporter</fullName>
    </submittedName>
</protein>
<dbReference type="NCBIfam" id="TIGR00813">
    <property type="entry name" value="sss"/>
    <property type="match status" value="1"/>
</dbReference>
<feature type="transmembrane region" description="Helical" evidence="7">
    <location>
        <begin position="479"/>
        <end position="501"/>
    </location>
</feature>
<dbReference type="Proteomes" id="UP001244640">
    <property type="component" value="Unassembled WGS sequence"/>
</dbReference>
<evidence type="ECO:0000256" key="6">
    <source>
        <dbReference type="RuleBase" id="RU362091"/>
    </source>
</evidence>
<keyword evidence="3 7" id="KW-0812">Transmembrane</keyword>
<evidence type="ECO:0000256" key="5">
    <source>
        <dbReference type="ARBA" id="ARBA00023136"/>
    </source>
</evidence>
<feature type="transmembrane region" description="Helical" evidence="7">
    <location>
        <begin position="58"/>
        <end position="77"/>
    </location>
</feature>
<keyword evidence="9" id="KW-1185">Reference proteome</keyword>
<feature type="transmembrane region" description="Helical" evidence="7">
    <location>
        <begin position="97"/>
        <end position="122"/>
    </location>
</feature>
<feature type="transmembrane region" description="Helical" evidence="7">
    <location>
        <begin position="143"/>
        <end position="166"/>
    </location>
</feature>
<sequence>MFFSREGIGGLFKITNLGNMEKFATVDYIIFVIYFFIVAGYGYWIYRKKTNSLSSSKDYFLAEGSLTWWAIGSSLIASNISAEQFIGMSGNGFEVGIAVAAYELIAAVALIIVAVWFIPVYLKNKIFTMPQFLNNRYNETTSLIMAIFWLFLYVFVNLTSILYLGAIAISSMAGGGDSFHTITVALAVFAVIITLGGMRVIGFTDVIQVVVLIIGGIATTYVALTLVSEHFGLGKDALAGFNKLMEDSPEHFNLFVDKPGPGASQEDINKYLMLPGIGMYLAGIWIVNLNYWGCNQYITQRALGADLKTARTGILFAGFLKLFMPIIVMLPGIAAYVLYKNGALQHEMAPGGVFHADNAYSAILGYLPNGMKGLALAALTAAIVAGLAGKANSIATIFTLDIFKKYINKDASEAKMVWVGKITIVISILLSVLFTWNDALGIGGAGGFTFIQKYTGFISPGVFAMFLLGMFWKRTTGAAAITGLITGFALSIFFNEFATKVFGPETWIYTAYLNKAGVYEIPFQICMGLAFVFTMIAMIAVSLFGPKVNPKAFVLDRSMFKVEPSVLALIVVTLLLVTAIYVRFW</sequence>
<name>A0ABU0U1G8_9SPHI</name>
<evidence type="ECO:0000256" key="3">
    <source>
        <dbReference type="ARBA" id="ARBA00022692"/>
    </source>
</evidence>
<feature type="transmembrane region" description="Helical" evidence="7">
    <location>
        <begin position="178"/>
        <end position="197"/>
    </location>
</feature>
<feature type="transmembrane region" description="Helical" evidence="7">
    <location>
        <begin position="454"/>
        <end position="472"/>
    </location>
</feature>
<dbReference type="EMBL" id="JAUTBA010000001">
    <property type="protein sequence ID" value="MDQ1148784.1"/>
    <property type="molecule type" value="Genomic_DNA"/>
</dbReference>
<proteinExistence type="inferred from homology"/>
<feature type="transmembrane region" description="Helical" evidence="7">
    <location>
        <begin position="271"/>
        <end position="292"/>
    </location>
</feature>
<feature type="transmembrane region" description="Helical" evidence="7">
    <location>
        <begin position="521"/>
        <end position="545"/>
    </location>
</feature>
<feature type="transmembrane region" description="Helical" evidence="7">
    <location>
        <begin position="415"/>
        <end position="434"/>
    </location>
</feature>
<dbReference type="PANTHER" id="PTHR11819">
    <property type="entry name" value="SOLUTE CARRIER FAMILY 5"/>
    <property type="match status" value="1"/>
</dbReference>
<feature type="transmembrane region" description="Helical" evidence="7">
    <location>
        <begin position="28"/>
        <end position="46"/>
    </location>
</feature>
<accession>A0ABU0U1G8</accession>
<comment type="subcellular location">
    <subcellularLocation>
        <location evidence="1">Membrane</location>
        <topology evidence="1">Multi-pass membrane protein</topology>
    </subcellularLocation>
</comment>
<feature type="transmembrane region" description="Helical" evidence="7">
    <location>
        <begin position="566"/>
        <end position="584"/>
    </location>
</feature>
<organism evidence="8 9">
    <name type="scientific">Sphingobacterium zeae</name>
    <dbReference type="NCBI Taxonomy" id="1776859"/>
    <lineage>
        <taxon>Bacteria</taxon>
        <taxon>Pseudomonadati</taxon>
        <taxon>Bacteroidota</taxon>
        <taxon>Sphingobacteriia</taxon>
        <taxon>Sphingobacteriales</taxon>
        <taxon>Sphingobacteriaceae</taxon>
        <taxon>Sphingobacterium</taxon>
    </lineage>
</organism>
<keyword evidence="4 7" id="KW-1133">Transmembrane helix</keyword>
<gene>
    <name evidence="8" type="ORF">QE382_000768</name>
</gene>
<dbReference type="Pfam" id="PF00474">
    <property type="entry name" value="SSF"/>
    <property type="match status" value="1"/>
</dbReference>
<evidence type="ECO:0000313" key="9">
    <source>
        <dbReference type="Proteomes" id="UP001244640"/>
    </source>
</evidence>
<dbReference type="Gene3D" id="1.20.1730.10">
    <property type="entry name" value="Sodium/glucose cotransporter"/>
    <property type="match status" value="1"/>
</dbReference>
<comment type="similarity">
    <text evidence="2 6">Belongs to the sodium:solute symporter (SSF) (TC 2.A.21) family.</text>
</comment>
<dbReference type="PROSITE" id="PS50283">
    <property type="entry name" value="NA_SOLUT_SYMP_3"/>
    <property type="match status" value="1"/>
</dbReference>
<evidence type="ECO:0000313" key="8">
    <source>
        <dbReference type="EMBL" id="MDQ1148784.1"/>
    </source>
</evidence>